<dbReference type="InterPro" id="IPR008983">
    <property type="entry name" value="Tumour_necrosis_fac-like_dom"/>
</dbReference>
<gene>
    <name evidence="5" type="ORF">FSP39_017000</name>
</gene>
<keyword evidence="3" id="KW-0732">Signal</keyword>
<keyword evidence="6" id="KW-1185">Reference proteome</keyword>
<feature type="non-terminal residue" evidence="5">
    <location>
        <position position="1"/>
    </location>
</feature>
<protein>
    <recommendedName>
        <fullName evidence="4">C1q domain-containing protein</fullName>
    </recommendedName>
</protein>
<accession>A0AA88XRN0</accession>
<evidence type="ECO:0000256" key="2">
    <source>
        <dbReference type="ARBA" id="ARBA00022525"/>
    </source>
</evidence>
<evidence type="ECO:0000259" key="4">
    <source>
        <dbReference type="PROSITE" id="PS50871"/>
    </source>
</evidence>
<dbReference type="PANTHER" id="PTHR22923:SF64">
    <property type="entry name" value="C1Q-RELATED FACTOR"/>
    <property type="match status" value="1"/>
</dbReference>
<dbReference type="AlphaFoldDB" id="A0AA88XRN0"/>
<dbReference type="InterPro" id="IPR050822">
    <property type="entry name" value="Cerebellin_Synaptic_Org"/>
</dbReference>
<reference evidence="5" key="1">
    <citation type="submission" date="2019-08" db="EMBL/GenBank/DDBJ databases">
        <title>The improved chromosome-level genome for the pearl oyster Pinctada fucata martensii using PacBio sequencing and Hi-C.</title>
        <authorList>
            <person name="Zheng Z."/>
        </authorList>
    </citation>
    <scope>NUCLEOTIDE SEQUENCE</scope>
    <source>
        <strain evidence="5">ZZ-2019</strain>
        <tissue evidence="5">Adductor muscle</tissue>
    </source>
</reference>
<keyword evidence="2" id="KW-0964">Secreted</keyword>
<organism evidence="5 6">
    <name type="scientific">Pinctada imbricata</name>
    <name type="common">Atlantic pearl-oyster</name>
    <name type="synonym">Pinctada martensii</name>
    <dbReference type="NCBI Taxonomy" id="66713"/>
    <lineage>
        <taxon>Eukaryota</taxon>
        <taxon>Metazoa</taxon>
        <taxon>Spiralia</taxon>
        <taxon>Lophotrochozoa</taxon>
        <taxon>Mollusca</taxon>
        <taxon>Bivalvia</taxon>
        <taxon>Autobranchia</taxon>
        <taxon>Pteriomorphia</taxon>
        <taxon>Pterioida</taxon>
        <taxon>Pterioidea</taxon>
        <taxon>Pteriidae</taxon>
        <taxon>Pinctada</taxon>
    </lineage>
</organism>
<evidence type="ECO:0000256" key="1">
    <source>
        <dbReference type="ARBA" id="ARBA00004613"/>
    </source>
</evidence>
<evidence type="ECO:0000256" key="3">
    <source>
        <dbReference type="ARBA" id="ARBA00022729"/>
    </source>
</evidence>
<comment type="subcellular location">
    <subcellularLocation>
        <location evidence="1">Secreted</location>
    </subcellularLocation>
</comment>
<proteinExistence type="predicted"/>
<dbReference type="InterPro" id="IPR001073">
    <property type="entry name" value="C1q_dom"/>
</dbReference>
<feature type="domain" description="C1q" evidence="4">
    <location>
        <begin position="4"/>
        <end position="141"/>
    </location>
</feature>
<dbReference type="GO" id="GO:0005576">
    <property type="term" value="C:extracellular region"/>
    <property type="evidence" value="ECO:0007669"/>
    <property type="project" value="UniProtKB-SubCell"/>
</dbReference>
<name>A0AA88XRN0_PINIB</name>
<comment type="caution">
    <text evidence="5">The sequence shown here is derived from an EMBL/GenBank/DDBJ whole genome shotgun (WGS) entry which is preliminary data.</text>
</comment>
<dbReference type="PRINTS" id="PR00007">
    <property type="entry name" value="COMPLEMNTC1Q"/>
</dbReference>
<dbReference type="PROSITE" id="PS50871">
    <property type="entry name" value="C1Q"/>
    <property type="match status" value="1"/>
</dbReference>
<dbReference type="Proteomes" id="UP001186944">
    <property type="component" value="Unassembled WGS sequence"/>
</dbReference>
<dbReference type="PANTHER" id="PTHR22923">
    <property type="entry name" value="CEREBELLIN-RELATED"/>
    <property type="match status" value="1"/>
</dbReference>
<sequence>RRQSGSNQIAFYAHLSSTHANPAIHQNIIFNRVQLNIGNAYDGNSGIFTVPISGLYVFTWTVISSGHGHIFTDLVVNGKVYGGIIGDSDDTLALSVGATTLVLDAKAGDRVLVWTTDHQKPTANLISTEGARSSFAGWLIA</sequence>
<dbReference type="SMART" id="SM00110">
    <property type="entry name" value="C1Q"/>
    <property type="match status" value="1"/>
</dbReference>
<dbReference type="EMBL" id="VSWD01000010">
    <property type="protein sequence ID" value="KAK3091082.1"/>
    <property type="molecule type" value="Genomic_DNA"/>
</dbReference>
<evidence type="ECO:0000313" key="6">
    <source>
        <dbReference type="Proteomes" id="UP001186944"/>
    </source>
</evidence>
<dbReference type="Gene3D" id="2.60.120.40">
    <property type="match status" value="1"/>
</dbReference>
<dbReference type="SUPFAM" id="SSF49842">
    <property type="entry name" value="TNF-like"/>
    <property type="match status" value="1"/>
</dbReference>
<dbReference type="Pfam" id="PF00386">
    <property type="entry name" value="C1q"/>
    <property type="match status" value="1"/>
</dbReference>
<evidence type="ECO:0000313" key="5">
    <source>
        <dbReference type="EMBL" id="KAK3091082.1"/>
    </source>
</evidence>